<feature type="transmembrane region" description="Helical" evidence="6">
    <location>
        <begin position="9"/>
        <end position="28"/>
    </location>
</feature>
<proteinExistence type="predicted"/>
<evidence type="ECO:0000256" key="1">
    <source>
        <dbReference type="ARBA" id="ARBA00004651"/>
    </source>
</evidence>
<evidence type="ECO:0000256" key="5">
    <source>
        <dbReference type="ARBA" id="ARBA00023136"/>
    </source>
</evidence>
<feature type="transmembrane region" description="Helical" evidence="6">
    <location>
        <begin position="68"/>
        <end position="92"/>
    </location>
</feature>
<sequence length="93" mass="10907">MMEDHKKTYFLNAIWLALLTGIEVWIIGLGLPRMGLVVLLLAITVTKIMLVAMVYMHLKYETKMLRRLIFIPIPLALIFLWSVIYDLAFQWII</sequence>
<keyword evidence="5 6" id="KW-0472">Membrane</keyword>
<evidence type="ECO:0000256" key="2">
    <source>
        <dbReference type="ARBA" id="ARBA00022475"/>
    </source>
</evidence>
<name>A0A381RIT6_9ZZZZ</name>
<evidence type="ECO:0000256" key="4">
    <source>
        <dbReference type="ARBA" id="ARBA00022989"/>
    </source>
</evidence>
<dbReference type="GO" id="GO:0005886">
    <property type="term" value="C:plasma membrane"/>
    <property type="evidence" value="ECO:0007669"/>
    <property type="project" value="UniProtKB-SubCell"/>
</dbReference>
<evidence type="ECO:0008006" key="8">
    <source>
        <dbReference type="Google" id="ProtNLM"/>
    </source>
</evidence>
<keyword evidence="3 6" id="KW-0812">Transmembrane</keyword>
<comment type="subcellular location">
    <subcellularLocation>
        <location evidence="1">Cell membrane</location>
        <topology evidence="1">Multi-pass membrane protein</topology>
    </subcellularLocation>
</comment>
<protein>
    <recommendedName>
        <fullName evidence="8">Cytochrome C oxidase subunit IV</fullName>
    </recommendedName>
</protein>
<keyword evidence="2" id="KW-1003">Cell membrane</keyword>
<dbReference type="Pfam" id="PF03626">
    <property type="entry name" value="COX4_pro"/>
    <property type="match status" value="1"/>
</dbReference>
<feature type="transmembrane region" description="Helical" evidence="6">
    <location>
        <begin position="34"/>
        <end position="56"/>
    </location>
</feature>
<dbReference type="AlphaFoldDB" id="A0A381RIT6"/>
<accession>A0A381RIT6</accession>
<evidence type="ECO:0000313" key="7">
    <source>
        <dbReference type="EMBL" id="SUZ89807.1"/>
    </source>
</evidence>
<evidence type="ECO:0000256" key="3">
    <source>
        <dbReference type="ARBA" id="ARBA00022692"/>
    </source>
</evidence>
<evidence type="ECO:0000256" key="6">
    <source>
        <dbReference type="SAM" id="Phobius"/>
    </source>
</evidence>
<dbReference type="InterPro" id="IPR005171">
    <property type="entry name" value="Cyt_c_oxidase_su4_prok"/>
</dbReference>
<dbReference type="EMBL" id="UINC01001842">
    <property type="protein sequence ID" value="SUZ89807.1"/>
    <property type="molecule type" value="Genomic_DNA"/>
</dbReference>
<gene>
    <name evidence="7" type="ORF">METZ01_LOCUS42661</name>
</gene>
<keyword evidence="4 6" id="KW-1133">Transmembrane helix</keyword>
<organism evidence="7">
    <name type="scientific">marine metagenome</name>
    <dbReference type="NCBI Taxonomy" id="408172"/>
    <lineage>
        <taxon>unclassified sequences</taxon>
        <taxon>metagenomes</taxon>
        <taxon>ecological metagenomes</taxon>
    </lineage>
</organism>
<reference evidence="7" key="1">
    <citation type="submission" date="2018-05" db="EMBL/GenBank/DDBJ databases">
        <authorList>
            <person name="Lanie J.A."/>
            <person name="Ng W.-L."/>
            <person name="Kazmierczak K.M."/>
            <person name="Andrzejewski T.M."/>
            <person name="Davidsen T.M."/>
            <person name="Wayne K.J."/>
            <person name="Tettelin H."/>
            <person name="Glass J.I."/>
            <person name="Rusch D."/>
            <person name="Podicherti R."/>
            <person name="Tsui H.-C.T."/>
            <person name="Winkler M.E."/>
        </authorList>
    </citation>
    <scope>NUCLEOTIDE SEQUENCE</scope>
</reference>